<gene>
    <name evidence="2" type="ORF">Rhe02_72200</name>
</gene>
<dbReference type="RefSeq" id="WP_203912883.1">
    <property type="nucleotide sequence ID" value="NZ_BONY01000062.1"/>
</dbReference>
<feature type="compositionally biased region" description="Polar residues" evidence="1">
    <location>
        <begin position="289"/>
        <end position="298"/>
    </location>
</feature>
<reference evidence="2" key="1">
    <citation type="submission" date="2021-01" db="EMBL/GenBank/DDBJ databases">
        <title>Whole genome shotgun sequence of Rhizocola hellebori NBRC 109834.</title>
        <authorList>
            <person name="Komaki H."/>
            <person name="Tamura T."/>
        </authorList>
    </citation>
    <scope>NUCLEOTIDE SEQUENCE</scope>
    <source>
        <strain evidence="2">NBRC 109834</strain>
    </source>
</reference>
<comment type="caution">
    <text evidence="2">The sequence shown here is derived from an EMBL/GenBank/DDBJ whole genome shotgun (WGS) entry which is preliminary data.</text>
</comment>
<sequence length="316" mass="33993">MTPPAPLLRDALEPWCAAGVTGALRLLENPGGTVYLSDGRIAYAECPAACGVERLLTASGRLPGEAWRAAANVGRNHHRIGAELVQSGLITQAEIEAAGVLALYDAAFFLFDLATPVQFEPGARQPVGQLCSFELRTVCQEVDRRKRFLAEAWHDPSSDTAAVLPHRRLRSQIVALTALQWEVVANADRRRSPVDLARLLGRDTYTVMLEVRRLVRAGLVEPGRPGGSAAAESLAAVRARAAEPPPVMARPAPAEEPPAMPARVRLAAETADSAEELPALPRREVKRQPASQAGQTAENWVPEHVLHRLINGIGAL</sequence>
<dbReference type="EMBL" id="BONY01000062">
    <property type="protein sequence ID" value="GIH09153.1"/>
    <property type="molecule type" value="Genomic_DNA"/>
</dbReference>
<protein>
    <recommendedName>
        <fullName evidence="4">MarR family transcriptional regulator</fullName>
    </recommendedName>
</protein>
<dbReference type="Proteomes" id="UP000612899">
    <property type="component" value="Unassembled WGS sequence"/>
</dbReference>
<evidence type="ECO:0000256" key="1">
    <source>
        <dbReference type="SAM" id="MobiDB-lite"/>
    </source>
</evidence>
<proteinExistence type="predicted"/>
<name>A0A8J3QE02_9ACTN</name>
<evidence type="ECO:0008006" key="4">
    <source>
        <dbReference type="Google" id="ProtNLM"/>
    </source>
</evidence>
<dbReference type="AlphaFoldDB" id="A0A8J3QE02"/>
<feature type="region of interest" description="Disordered" evidence="1">
    <location>
        <begin position="270"/>
        <end position="298"/>
    </location>
</feature>
<evidence type="ECO:0000313" key="2">
    <source>
        <dbReference type="EMBL" id="GIH09153.1"/>
    </source>
</evidence>
<evidence type="ECO:0000313" key="3">
    <source>
        <dbReference type="Proteomes" id="UP000612899"/>
    </source>
</evidence>
<organism evidence="2 3">
    <name type="scientific">Rhizocola hellebori</name>
    <dbReference type="NCBI Taxonomy" id="1392758"/>
    <lineage>
        <taxon>Bacteria</taxon>
        <taxon>Bacillati</taxon>
        <taxon>Actinomycetota</taxon>
        <taxon>Actinomycetes</taxon>
        <taxon>Micromonosporales</taxon>
        <taxon>Micromonosporaceae</taxon>
        <taxon>Rhizocola</taxon>
    </lineage>
</organism>
<accession>A0A8J3QE02</accession>
<keyword evidence="3" id="KW-1185">Reference proteome</keyword>